<dbReference type="PROSITE" id="PS00108">
    <property type="entry name" value="PROTEIN_KINASE_ST"/>
    <property type="match status" value="1"/>
</dbReference>
<dbReference type="InterPro" id="IPR000719">
    <property type="entry name" value="Prot_kinase_dom"/>
</dbReference>
<feature type="domain" description="Protein kinase" evidence="2">
    <location>
        <begin position="92"/>
        <end position="291"/>
    </location>
</feature>
<gene>
    <name evidence="3" type="ORF">RDB_LOCUS147032</name>
</gene>
<dbReference type="GO" id="GO:0004674">
    <property type="term" value="F:protein serine/threonine kinase activity"/>
    <property type="evidence" value="ECO:0007669"/>
    <property type="project" value="TreeGrafter"/>
</dbReference>
<comment type="caution">
    <text evidence="3">The sequence shown here is derived from an EMBL/GenBank/DDBJ whole genome shotgun (WGS) entry which is preliminary data.</text>
</comment>
<dbReference type="SMART" id="SM00220">
    <property type="entry name" value="S_TKc"/>
    <property type="match status" value="1"/>
</dbReference>
<proteinExistence type="predicted"/>
<dbReference type="Proteomes" id="UP000663888">
    <property type="component" value="Unassembled WGS sequence"/>
</dbReference>
<dbReference type="PROSITE" id="PS50011">
    <property type="entry name" value="PROTEIN_KINASE_DOM"/>
    <property type="match status" value="1"/>
</dbReference>
<organism evidence="3 4">
    <name type="scientific">Rhizoctonia solani</name>
    <dbReference type="NCBI Taxonomy" id="456999"/>
    <lineage>
        <taxon>Eukaryota</taxon>
        <taxon>Fungi</taxon>
        <taxon>Dikarya</taxon>
        <taxon>Basidiomycota</taxon>
        <taxon>Agaricomycotina</taxon>
        <taxon>Agaricomycetes</taxon>
        <taxon>Cantharellales</taxon>
        <taxon>Ceratobasidiaceae</taxon>
        <taxon>Rhizoctonia</taxon>
    </lineage>
</organism>
<dbReference type="InterPro" id="IPR008271">
    <property type="entry name" value="Ser/Thr_kinase_AS"/>
</dbReference>
<dbReference type="GO" id="GO:0005524">
    <property type="term" value="F:ATP binding"/>
    <property type="evidence" value="ECO:0007669"/>
    <property type="project" value="InterPro"/>
</dbReference>
<evidence type="ECO:0000256" key="1">
    <source>
        <dbReference type="SAM" id="MobiDB-lite"/>
    </source>
</evidence>
<sequence length="291" mass="31910">LCAPPPSSRLSVASSSYSFSRATRIVKESTIMDVVNKTATDPTSASASTNTNNNAGSSESSKITCEMSSEEILTQLANHGCKNITSRLDFTKCHQTPVFTGGFGDVYMGYLKSGDLVALKCSRLRVDTSEKKKQLKRSAHELYIWSKCRHSNILPLIGVAHYKDQLTMISPWMAYGSLTAYLTQHPEADRYDMCAHIAEGVAYLHEQGIVHGDIKGANIMVSKEHVPKIADFGTSVLRDYTLQFATTTKEQINTLRWAAPEVFKGITKLSTKGDVYSLGMVSSKAILRQAA</sequence>
<protein>
    <recommendedName>
        <fullName evidence="2">Protein kinase domain-containing protein</fullName>
    </recommendedName>
</protein>
<evidence type="ECO:0000259" key="2">
    <source>
        <dbReference type="PROSITE" id="PS50011"/>
    </source>
</evidence>
<dbReference type="SUPFAM" id="SSF56112">
    <property type="entry name" value="Protein kinase-like (PK-like)"/>
    <property type="match status" value="1"/>
</dbReference>
<dbReference type="PANTHER" id="PTHR44329">
    <property type="entry name" value="SERINE/THREONINE-PROTEIN KINASE TNNI3K-RELATED"/>
    <property type="match status" value="1"/>
</dbReference>
<dbReference type="PANTHER" id="PTHR44329:SF214">
    <property type="entry name" value="PROTEIN KINASE DOMAIN-CONTAINING PROTEIN"/>
    <property type="match status" value="1"/>
</dbReference>
<name>A0A8H3HC17_9AGAM</name>
<dbReference type="Gene3D" id="1.10.510.10">
    <property type="entry name" value="Transferase(Phosphotransferase) domain 1"/>
    <property type="match status" value="1"/>
</dbReference>
<dbReference type="EMBL" id="CAJMWX010001557">
    <property type="protein sequence ID" value="CAE6496119.1"/>
    <property type="molecule type" value="Genomic_DNA"/>
</dbReference>
<accession>A0A8H3HC17</accession>
<dbReference type="InterPro" id="IPR011009">
    <property type="entry name" value="Kinase-like_dom_sf"/>
</dbReference>
<feature type="region of interest" description="Disordered" evidence="1">
    <location>
        <begin position="40"/>
        <end position="61"/>
    </location>
</feature>
<evidence type="ECO:0000313" key="3">
    <source>
        <dbReference type="EMBL" id="CAE6496119.1"/>
    </source>
</evidence>
<dbReference type="Pfam" id="PF00069">
    <property type="entry name" value="Pkinase"/>
    <property type="match status" value="1"/>
</dbReference>
<evidence type="ECO:0000313" key="4">
    <source>
        <dbReference type="Proteomes" id="UP000663888"/>
    </source>
</evidence>
<dbReference type="AlphaFoldDB" id="A0A8H3HC17"/>
<feature type="non-terminal residue" evidence="3">
    <location>
        <position position="1"/>
    </location>
</feature>
<dbReference type="InterPro" id="IPR051681">
    <property type="entry name" value="Ser/Thr_Kinases-Pseudokinases"/>
</dbReference>
<reference evidence="3" key="1">
    <citation type="submission" date="2021-01" db="EMBL/GenBank/DDBJ databases">
        <authorList>
            <person name="Kaushik A."/>
        </authorList>
    </citation>
    <scope>NUCLEOTIDE SEQUENCE</scope>
    <source>
        <strain evidence="3">AG4-R118</strain>
    </source>
</reference>